<evidence type="ECO:0000256" key="1">
    <source>
        <dbReference type="ARBA" id="ARBA00022737"/>
    </source>
</evidence>
<proteinExistence type="predicted"/>
<reference evidence="5" key="1">
    <citation type="journal article" date="2020" name="Fungal Divers.">
        <title>Resolving the Mortierellaceae phylogeny through synthesis of multi-gene phylogenetics and phylogenomics.</title>
        <authorList>
            <person name="Vandepol N."/>
            <person name="Liber J."/>
            <person name="Desiro A."/>
            <person name="Na H."/>
            <person name="Kennedy M."/>
            <person name="Barry K."/>
            <person name="Grigoriev I.V."/>
            <person name="Miller A.N."/>
            <person name="O'Donnell K."/>
            <person name="Stajich J.E."/>
            <person name="Bonito G."/>
        </authorList>
    </citation>
    <scope>NUCLEOTIDE SEQUENCE</scope>
    <source>
        <strain evidence="5">NRRL 2591</strain>
    </source>
</reference>
<dbReference type="Gene3D" id="1.20.120.330">
    <property type="entry name" value="Nucleotidyltransferases domain 2"/>
    <property type="match status" value="1"/>
</dbReference>
<comment type="caution">
    <text evidence="5">The sequence shown here is derived from an EMBL/GenBank/DDBJ whole genome shotgun (WGS) entry which is preliminary data.</text>
</comment>
<dbReference type="SMART" id="SM00555">
    <property type="entry name" value="GIT"/>
    <property type="match status" value="2"/>
</dbReference>
<feature type="compositionally biased region" description="Polar residues" evidence="3">
    <location>
        <begin position="243"/>
        <end position="252"/>
    </location>
</feature>
<sequence length="896" mass="98951">MNQQKQGQWQPQAQPIYNQQQQQQQQQQGYAPQRPLHPSVSASPSSLSAGGRSNSPQPSSPISPSMHINTSKVGGSPASQQRSNPSSPAVGSAGNAMEIAARHYESLQQYLLAHILKEKHGVSEQRIAAREKLSRLQQNQLQDLSTDVYDELKRRTDGAQVPFLAVQNDFHPKRNQARQKLATLPQNRFKDLASDVYVQLERQFPTLLEMFPLKALEEKELLSQSSAPAPQPVQQEREAPTPAVQQSSVVPNMATFTIQDSSNVEEETYYRSPGQQAPASPTALEGNVNFASLDSLMTDIGHIVGKDGSDASKSASVGGNNKISDKKADANELMRLPKDQEPRSPLNGLGIDSGSQLTDQMKQEYETRISALCKRLQHLESEVGEGANRPEGSRLSQVERQLAKQTELYNEQASLVTKLQLDYNKVFNDYHAQLETVDMVNQEVKSLVMDNKTLKQRHLDAEEELQLAYNRIKQLEDENSDLKGDLEDSLHREKVAKEEAGARAVARENTLSAATPVPPTNAININTMDHMSSHHDAPRSDDVDLDTKNRDDDDDDDDDDDWNQGRQQVRDSILVNPNSIVHQDSLATFRNAVDDLLSAGRSDSSSSVLLGMKSVVIACKTVTEDVEDYEHETNDKHIFADLKQELSSGLTQLMNSAKAHSNAFDEDEDEFDRSLNDLEAAADQLEAIVMDIVNVPKHNGGPIKENGHHGRDHHDDDIQHNNGMSNHDGHHGEPNGNAPAHNGNNNNNNNNNNDDGPMDSQDLKIYLETQTGLIVSSIQILLRSLRSSSDSEGISDASDDITKVVDQVIRQTRMTLATPNLVSAPQATELRSQGEMVLEDLENSVDLLIEIKEQLEAEPDLAHSSSADAKSLKQKMASASFDIAKYAKELVSLIED</sequence>
<dbReference type="EMBL" id="JAAAXW010000006">
    <property type="protein sequence ID" value="KAF9551189.1"/>
    <property type="molecule type" value="Genomic_DNA"/>
</dbReference>
<feature type="domain" description="GIT Spa2 homology (SHD)" evidence="4">
    <location>
        <begin position="129"/>
        <end position="159"/>
    </location>
</feature>
<keyword evidence="6" id="KW-1185">Reference proteome</keyword>
<evidence type="ECO:0000259" key="4">
    <source>
        <dbReference type="SMART" id="SM00555"/>
    </source>
</evidence>
<dbReference type="InterPro" id="IPR039892">
    <property type="entry name" value="Spa2/Sph1"/>
</dbReference>
<feature type="compositionally biased region" description="Low complexity" evidence="3">
    <location>
        <begin position="734"/>
        <end position="753"/>
    </location>
</feature>
<feature type="compositionally biased region" description="Basic and acidic residues" evidence="3">
    <location>
        <begin position="531"/>
        <end position="551"/>
    </location>
</feature>
<evidence type="ECO:0000313" key="6">
    <source>
        <dbReference type="Proteomes" id="UP000723463"/>
    </source>
</evidence>
<dbReference type="GO" id="GO:0005078">
    <property type="term" value="F:MAP-kinase scaffold activity"/>
    <property type="evidence" value="ECO:0007669"/>
    <property type="project" value="TreeGrafter"/>
</dbReference>
<feature type="compositionally biased region" description="Low complexity" evidence="3">
    <location>
        <begin position="223"/>
        <end position="234"/>
    </location>
</feature>
<evidence type="ECO:0000256" key="3">
    <source>
        <dbReference type="SAM" id="MobiDB-lite"/>
    </source>
</evidence>
<dbReference type="InterPro" id="IPR056439">
    <property type="entry name" value="VBS_C3G9"/>
</dbReference>
<accession>A0A9P6K7X1</accession>
<feature type="compositionally biased region" description="Low complexity" evidence="3">
    <location>
        <begin position="1"/>
        <end position="65"/>
    </location>
</feature>
<evidence type="ECO:0000256" key="2">
    <source>
        <dbReference type="SAM" id="Coils"/>
    </source>
</evidence>
<evidence type="ECO:0000313" key="5">
    <source>
        <dbReference type="EMBL" id="KAF9551189.1"/>
    </source>
</evidence>
<dbReference type="PANTHER" id="PTHR21601">
    <property type="entry name" value="SPA2 PROTEIN"/>
    <property type="match status" value="1"/>
</dbReference>
<feature type="region of interest" description="Disordered" evidence="3">
    <location>
        <begin position="1"/>
        <end position="94"/>
    </location>
</feature>
<name>A0A9P6K7X1_9FUNG</name>
<keyword evidence="2" id="KW-0175">Coiled coil</keyword>
<dbReference type="Proteomes" id="UP000723463">
    <property type="component" value="Unassembled WGS sequence"/>
</dbReference>
<feature type="compositionally biased region" description="Polar residues" evidence="3">
    <location>
        <begin position="521"/>
        <end position="530"/>
    </location>
</feature>
<feature type="region of interest" description="Disordered" evidence="3">
    <location>
        <begin position="222"/>
        <end position="252"/>
    </location>
</feature>
<feature type="compositionally biased region" description="Basic and acidic residues" evidence="3">
    <location>
        <begin position="705"/>
        <end position="719"/>
    </location>
</feature>
<dbReference type="Pfam" id="PF23742">
    <property type="entry name" value="VBS_C3G9"/>
    <property type="match status" value="1"/>
</dbReference>
<protein>
    <submittedName>
        <fullName evidence="5">Component of the polarisome</fullName>
    </submittedName>
</protein>
<feature type="region of interest" description="Disordered" evidence="3">
    <location>
        <begin position="336"/>
        <end position="355"/>
    </location>
</feature>
<feature type="coiled-coil region" evidence="2">
    <location>
        <begin position="444"/>
        <end position="492"/>
    </location>
</feature>
<dbReference type="Pfam" id="PF12205">
    <property type="entry name" value="GIT1_C"/>
    <property type="match status" value="1"/>
</dbReference>
<feature type="region of interest" description="Disordered" evidence="3">
    <location>
        <begin position="307"/>
        <end position="330"/>
    </location>
</feature>
<feature type="region of interest" description="Disordered" evidence="3">
    <location>
        <begin position="696"/>
        <end position="760"/>
    </location>
</feature>
<dbReference type="InterPro" id="IPR013724">
    <property type="entry name" value="GIT_SHD"/>
</dbReference>
<feature type="compositionally biased region" description="Polar residues" evidence="3">
    <location>
        <begin position="311"/>
        <end position="322"/>
    </location>
</feature>
<dbReference type="AlphaFoldDB" id="A0A9P6K7X1"/>
<feature type="compositionally biased region" description="Polar residues" evidence="3">
    <location>
        <begin position="66"/>
        <end position="89"/>
    </location>
</feature>
<dbReference type="InterPro" id="IPR022018">
    <property type="entry name" value="GIT1_C"/>
</dbReference>
<gene>
    <name evidence="5" type="primary">SPA2</name>
    <name evidence="5" type="ORF">EC957_010075</name>
</gene>
<feature type="region of interest" description="Disordered" evidence="3">
    <location>
        <begin position="504"/>
        <end position="576"/>
    </location>
</feature>
<feature type="compositionally biased region" description="Acidic residues" evidence="3">
    <location>
        <begin position="552"/>
        <end position="562"/>
    </location>
</feature>
<dbReference type="PANTHER" id="PTHR21601:SF0">
    <property type="entry name" value="PROTEIN SPA2-RELATED"/>
    <property type="match status" value="1"/>
</dbReference>
<feature type="domain" description="GIT Spa2 homology (SHD)" evidence="4">
    <location>
        <begin position="177"/>
        <end position="206"/>
    </location>
</feature>
<organism evidence="5 6">
    <name type="scientific">Mortierella hygrophila</name>
    <dbReference type="NCBI Taxonomy" id="979708"/>
    <lineage>
        <taxon>Eukaryota</taxon>
        <taxon>Fungi</taxon>
        <taxon>Fungi incertae sedis</taxon>
        <taxon>Mucoromycota</taxon>
        <taxon>Mortierellomycotina</taxon>
        <taxon>Mortierellomycetes</taxon>
        <taxon>Mortierellales</taxon>
        <taxon>Mortierellaceae</taxon>
        <taxon>Mortierella</taxon>
    </lineage>
</organism>
<dbReference type="Pfam" id="PF08518">
    <property type="entry name" value="GIT_SHD"/>
    <property type="match status" value="2"/>
</dbReference>
<keyword evidence="1" id="KW-0677">Repeat</keyword>